<dbReference type="InterPro" id="IPR036921">
    <property type="entry name" value="PurM-like_N_sf"/>
</dbReference>
<feature type="binding site" evidence="2">
    <location>
        <position position="209"/>
    </location>
    <ligand>
        <name>Mg(2+)</name>
        <dbReference type="ChEBI" id="CHEBI:18420"/>
        <label>3</label>
    </ligand>
</feature>
<feature type="binding site" evidence="2">
    <location>
        <position position="120"/>
    </location>
    <ligand>
        <name>Mg(2+)</name>
        <dbReference type="ChEBI" id="CHEBI:18420"/>
        <label>1</label>
    </ligand>
</feature>
<evidence type="ECO:0000313" key="5">
    <source>
        <dbReference type="EMBL" id="MBE0345499.1"/>
    </source>
</evidence>
<feature type="binding site" evidence="2">
    <location>
        <position position="28"/>
    </location>
    <ligand>
        <name>Mg(2+)</name>
        <dbReference type="ChEBI" id="CHEBI:18420"/>
        <label>4</label>
    </ligand>
</feature>
<comment type="catalytic activity">
    <reaction evidence="2">
        <text>thiamine phosphate + ATP = thiamine diphosphate + ADP</text>
        <dbReference type="Rhea" id="RHEA:15913"/>
        <dbReference type="ChEBI" id="CHEBI:30616"/>
        <dbReference type="ChEBI" id="CHEBI:37575"/>
        <dbReference type="ChEBI" id="CHEBI:58937"/>
        <dbReference type="ChEBI" id="CHEBI:456216"/>
        <dbReference type="EC" id="2.7.4.16"/>
    </reaction>
</comment>
<comment type="pathway">
    <text evidence="2">Cofactor biosynthesis; thiamine diphosphate biosynthesis; thiamine diphosphate from thiamine phosphate: step 1/1.</text>
</comment>
<dbReference type="InterPro" id="IPR016188">
    <property type="entry name" value="PurM-like_N"/>
</dbReference>
<dbReference type="GO" id="GO:0009030">
    <property type="term" value="F:thiamine-phosphate kinase activity"/>
    <property type="evidence" value="ECO:0007669"/>
    <property type="project" value="UniProtKB-UniRule"/>
</dbReference>
<organism evidence="5 6">
    <name type="scientific">Pseudoalteromonas peptidolytica F12-50-A1</name>
    <dbReference type="NCBI Taxonomy" id="1315280"/>
    <lineage>
        <taxon>Bacteria</taxon>
        <taxon>Pseudomonadati</taxon>
        <taxon>Pseudomonadota</taxon>
        <taxon>Gammaproteobacteria</taxon>
        <taxon>Alteromonadales</taxon>
        <taxon>Pseudoalteromonadaceae</taxon>
        <taxon>Pseudoalteromonas</taxon>
    </lineage>
</organism>
<evidence type="ECO:0000259" key="3">
    <source>
        <dbReference type="Pfam" id="PF00586"/>
    </source>
</evidence>
<keyword evidence="6" id="KW-1185">Reference proteome</keyword>
<feature type="binding site" evidence="2">
    <location>
        <position position="45"/>
    </location>
    <ligand>
        <name>Mg(2+)</name>
        <dbReference type="ChEBI" id="CHEBI:18420"/>
        <label>1</label>
    </ligand>
</feature>
<feature type="binding site" evidence="2">
    <location>
        <position position="73"/>
    </location>
    <ligand>
        <name>Mg(2+)</name>
        <dbReference type="ChEBI" id="CHEBI:18420"/>
        <label>2</label>
    </ligand>
</feature>
<dbReference type="Pfam" id="PF02769">
    <property type="entry name" value="AIRS_C"/>
    <property type="match status" value="1"/>
</dbReference>
<feature type="binding site" evidence="2">
    <location>
        <position position="52"/>
    </location>
    <ligand>
        <name>substrate</name>
    </ligand>
</feature>
<comment type="similarity">
    <text evidence="2">Belongs to the thiamine-monophosphate kinase family.</text>
</comment>
<comment type="caution">
    <text evidence="5">The sequence shown here is derived from an EMBL/GenBank/DDBJ whole genome shotgun (WGS) entry which is preliminary data.</text>
</comment>
<feature type="binding site" evidence="2">
    <location>
        <position position="260"/>
    </location>
    <ligand>
        <name>substrate</name>
    </ligand>
</feature>
<dbReference type="NCBIfam" id="TIGR01379">
    <property type="entry name" value="thiL"/>
    <property type="match status" value="1"/>
</dbReference>
<feature type="domain" description="PurM-like N-terminal" evidence="3">
    <location>
        <begin position="26"/>
        <end position="136"/>
    </location>
</feature>
<dbReference type="CDD" id="cd02194">
    <property type="entry name" value="ThiL"/>
    <property type="match status" value="1"/>
</dbReference>
<feature type="binding site" evidence="2">
    <location>
        <position position="212"/>
    </location>
    <ligand>
        <name>Mg(2+)</name>
        <dbReference type="ChEBI" id="CHEBI:18420"/>
        <label>5</label>
    </ligand>
</feature>
<feature type="binding site" evidence="2">
    <location>
        <position position="43"/>
    </location>
    <ligand>
        <name>Mg(2+)</name>
        <dbReference type="ChEBI" id="CHEBI:18420"/>
        <label>4</label>
    </ligand>
</feature>
<evidence type="ECO:0000256" key="2">
    <source>
        <dbReference type="HAMAP-Rule" id="MF_02128"/>
    </source>
</evidence>
<reference evidence="5 6" key="1">
    <citation type="submission" date="2015-06" db="EMBL/GenBank/DDBJ databases">
        <title>Genome sequence of Pseudoalteromonas peptidolytica.</title>
        <authorList>
            <person name="Xie B.-B."/>
            <person name="Rong J.-C."/>
            <person name="Qin Q.-L."/>
            <person name="Zhang Y.-Z."/>
        </authorList>
    </citation>
    <scope>NUCLEOTIDE SEQUENCE [LARGE SCALE GENOMIC DNA]</scope>
    <source>
        <strain evidence="5 6">F12-50-A1</strain>
    </source>
</reference>
<evidence type="ECO:0000259" key="4">
    <source>
        <dbReference type="Pfam" id="PF02769"/>
    </source>
</evidence>
<dbReference type="EMBL" id="AQHF01000020">
    <property type="protein sequence ID" value="MBE0345499.1"/>
    <property type="molecule type" value="Genomic_DNA"/>
</dbReference>
<gene>
    <name evidence="2 5" type="primary">thiL</name>
    <name evidence="5" type="ORF">PPEP_a0390</name>
</gene>
<keyword evidence="2 5" id="KW-0418">Kinase</keyword>
<dbReference type="Proteomes" id="UP000660708">
    <property type="component" value="Unassembled WGS sequence"/>
</dbReference>
<feature type="binding site" evidence="2">
    <location>
        <position position="211"/>
    </location>
    <ligand>
        <name>ATP</name>
        <dbReference type="ChEBI" id="CHEBI:30616"/>
    </ligand>
</feature>
<dbReference type="InterPro" id="IPR036676">
    <property type="entry name" value="PurM-like_C_sf"/>
</dbReference>
<feature type="binding site" evidence="2">
    <location>
        <position position="73"/>
    </location>
    <ligand>
        <name>Mg(2+)</name>
        <dbReference type="ChEBI" id="CHEBI:18420"/>
        <label>3</label>
    </ligand>
</feature>
<keyword evidence="2" id="KW-0808">Transferase</keyword>
<feature type="binding site" evidence="2">
    <location>
        <position position="73"/>
    </location>
    <ligand>
        <name>Mg(2+)</name>
        <dbReference type="ChEBI" id="CHEBI:18420"/>
        <label>4</label>
    </ligand>
</feature>
<dbReference type="SUPFAM" id="SSF55326">
    <property type="entry name" value="PurM N-terminal domain-like"/>
    <property type="match status" value="1"/>
</dbReference>
<feature type="binding site" evidence="2">
    <location>
        <position position="45"/>
    </location>
    <ligand>
        <name>Mg(2+)</name>
        <dbReference type="ChEBI" id="CHEBI:18420"/>
        <label>2</label>
    </ligand>
</feature>
<keyword evidence="2" id="KW-0067">ATP-binding</keyword>
<dbReference type="GO" id="GO:0005524">
    <property type="term" value="F:ATP binding"/>
    <property type="evidence" value="ECO:0007669"/>
    <property type="project" value="UniProtKB-UniRule"/>
</dbReference>
<evidence type="ECO:0000256" key="1">
    <source>
        <dbReference type="ARBA" id="ARBA00022977"/>
    </source>
</evidence>
<feature type="binding site" evidence="2">
    <location>
        <position position="28"/>
    </location>
    <ligand>
        <name>Mg(2+)</name>
        <dbReference type="ChEBI" id="CHEBI:18420"/>
        <label>3</label>
    </ligand>
</feature>
<feature type="domain" description="PurM-like C-terminal" evidence="4">
    <location>
        <begin position="148"/>
        <end position="298"/>
    </location>
</feature>
<name>A0A8I0T4T2_9GAMM</name>
<keyword evidence="2" id="KW-0547">Nucleotide-binding</keyword>
<dbReference type="Gene3D" id="3.30.1330.10">
    <property type="entry name" value="PurM-like, N-terminal domain"/>
    <property type="match status" value="1"/>
</dbReference>
<feature type="binding site" evidence="2">
    <location>
        <position position="144"/>
    </location>
    <ligand>
        <name>ATP</name>
        <dbReference type="ChEBI" id="CHEBI:30616"/>
    </ligand>
</feature>
<proteinExistence type="inferred from homology"/>
<comment type="caution">
    <text evidence="2">Lacks conserved residue(s) required for the propagation of feature annotation.</text>
</comment>
<dbReference type="InterPro" id="IPR010918">
    <property type="entry name" value="PurM-like_C_dom"/>
</dbReference>
<sequence>MKEFELINRYFKGRGIIRRDVELGIGDDCALVSVPTGHQLAVTTDTLVSGVHFFEDIPPRALGHRVIAVNLSDLAAMGAEPTWISLGLTLPTADMEWLEAFTEGMHEIAEYYNVQVIGGDTTQGPLTITVCAKGIVPNGKALKRSSARVGDWIYVTGSLGDAGLAIEARKQELMLDPLHYKAALDKFHYPAPRVAAGQVLRGLATSAIDISDGLLADLQHILKASLVGAKIHVDKVPMSNALRASLDEAARLRLALSFGDDYELLFTVNDNNKNAVETRLKQYGVEPVCIGQITAHNGEVQLVNKGQPYQLSGQGFEHFS</sequence>
<dbReference type="AlphaFoldDB" id="A0A8I0T4T2"/>
<comment type="function">
    <text evidence="2">Catalyzes the ATP-dependent phosphorylation of thiamine-monophosphate (TMP) to form thiamine-pyrophosphate (TPP), the active form of vitamin B1.</text>
</comment>
<keyword evidence="2" id="KW-0479">Metal-binding</keyword>
<protein>
    <recommendedName>
        <fullName evidence="2">Thiamine-monophosphate kinase</fullName>
        <shortName evidence="2">TMP kinase</shortName>
        <shortName evidence="2">Thiamine-phosphate kinase</shortName>
        <ecNumber evidence="2">2.7.4.16</ecNumber>
    </recommendedName>
</protein>
<evidence type="ECO:0000313" key="6">
    <source>
        <dbReference type="Proteomes" id="UP000660708"/>
    </source>
</evidence>
<dbReference type="EC" id="2.7.4.16" evidence="2"/>
<accession>A0A8I0T4T2</accession>
<dbReference type="GO" id="GO:0009228">
    <property type="term" value="P:thiamine biosynthetic process"/>
    <property type="evidence" value="ECO:0007669"/>
    <property type="project" value="UniProtKB-KW"/>
</dbReference>
<dbReference type="UniPathway" id="UPA00060">
    <property type="reaction ID" value="UER00142"/>
</dbReference>
<feature type="binding site" evidence="2">
    <location>
        <position position="316"/>
    </location>
    <ligand>
        <name>substrate</name>
    </ligand>
</feature>
<dbReference type="Pfam" id="PF00586">
    <property type="entry name" value="AIRS"/>
    <property type="match status" value="1"/>
</dbReference>
<dbReference type="SUPFAM" id="SSF56042">
    <property type="entry name" value="PurM C-terminal domain-like"/>
    <property type="match status" value="1"/>
</dbReference>
<dbReference type="HAMAP" id="MF_02128">
    <property type="entry name" value="TMP_kinase"/>
    <property type="match status" value="1"/>
</dbReference>
<dbReference type="PIRSF" id="PIRSF005303">
    <property type="entry name" value="Thiam_monoph_kin"/>
    <property type="match status" value="1"/>
</dbReference>
<keyword evidence="1 2" id="KW-0784">Thiamine biosynthesis</keyword>
<feature type="binding site" evidence="2">
    <location>
        <begin position="119"/>
        <end position="120"/>
    </location>
    <ligand>
        <name>ATP</name>
        <dbReference type="ChEBI" id="CHEBI:30616"/>
    </ligand>
</feature>
<dbReference type="Gene3D" id="3.90.650.10">
    <property type="entry name" value="PurM-like C-terminal domain"/>
    <property type="match status" value="1"/>
</dbReference>
<dbReference type="RefSeq" id="WP_128732742.1">
    <property type="nucleotide sequence ID" value="NZ_AQHF01000020.1"/>
</dbReference>
<feature type="binding site" evidence="2">
    <location>
        <position position="44"/>
    </location>
    <ligand>
        <name>Mg(2+)</name>
        <dbReference type="ChEBI" id="CHEBI:18420"/>
        <label>1</label>
    </ligand>
</feature>
<dbReference type="PANTHER" id="PTHR30270:SF0">
    <property type="entry name" value="THIAMINE-MONOPHOSPHATE KINASE"/>
    <property type="match status" value="1"/>
</dbReference>
<comment type="miscellaneous">
    <text evidence="2">Reaction mechanism of ThiL seems to utilize a direct, inline transfer of the gamma-phosphate of ATP to TMP rather than a phosphorylated enzyme intermediate.</text>
</comment>
<dbReference type="GO" id="GO:0000287">
    <property type="term" value="F:magnesium ion binding"/>
    <property type="evidence" value="ECO:0007669"/>
    <property type="project" value="UniProtKB-UniRule"/>
</dbReference>
<dbReference type="PANTHER" id="PTHR30270">
    <property type="entry name" value="THIAMINE-MONOPHOSPHATE KINASE"/>
    <property type="match status" value="1"/>
</dbReference>
<keyword evidence="2" id="KW-0460">Magnesium</keyword>
<dbReference type="GO" id="GO:0009229">
    <property type="term" value="P:thiamine diphosphate biosynthetic process"/>
    <property type="evidence" value="ECO:0007669"/>
    <property type="project" value="UniProtKB-UniRule"/>
</dbReference>
<dbReference type="InterPro" id="IPR006283">
    <property type="entry name" value="ThiL-like"/>
</dbReference>